<reference evidence="6" key="1">
    <citation type="submission" date="2016-10" db="EMBL/GenBank/DDBJ databases">
        <authorList>
            <person name="Varghese N."/>
            <person name="Submissions S."/>
        </authorList>
    </citation>
    <scope>NUCLEOTIDE SEQUENCE [LARGE SCALE GENOMIC DNA]</scope>
    <source>
        <strain evidence="6">KCTC 32247</strain>
    </source>
</reference>
<organism evidence="5 6">
    <name type="scientific">Pseudomonas oryzae</name>
    <dbReference type="NCBI Taxonomy" id="1392877"/>
    <lineage>
        <taxon>Bacteria</taxon>
        <taxon>Pseudomonadati</taxon>
        <taxon>Pseudomonadota</taxon>
        <taxon>Gammaproteobacteria</taxon>
        <taxon>Pseudomonadales</taxon>
        <taxon>Pseudomonadaceae</taxon>
        <taxon>Pseudomonas</taxon>
    </lineage>
</organism>
<dbReference type="GO" id="GO:0051536">
    <property type="term" value="F:iron-sulfur cluster binding"/>
    <property type="evidence" value="ECO:0007669"/>
    <property type="project" value="UniProtKB-KW"/>
</dbReference>
<proteinExistence type="predicted"/>
<dbReference type="PROSITE" id="PS51379">
    <property type="entry name" value="4FE4S_FER_2"/>
    <property type="match status" value="1"/>
</dbReference>
<keyword evidence="6" id="KW-1185">Reference proteome</keyword>
<keyword evidence="1" id="KW-0479">Metal-binding</keyword>
<accession>A0A1H1QYG9</accession>
<dbReference type="PROSITE" id="PS00198">
    <property type="entry name" value="4FE4S_FER_1"/>
    <property type="match status" value="1"/>
</dbReference>
<dbReference type="OrthoDB" id="9795302at2"/>
<dbReference type="GO" id="GO:0046872">
    <property type="term" value="F:metal ion binding"/>
    <property type="evidence" value="ECO:0007669"/>
    <property type="project" value="UniProtKB-KW"/>
</dbReference>
<protein>
    <submittedName>
        <fullName evidence="5">4Fe-4S dicluster containing protein</fullName>
    </submittedName>
</protein>
<sequence length="350" mass="37759">MFKVEALEFQPVCYALDSVERLRAHLAGERTLYEVREDGQGGRHWQAVAAADATLFVAQVDPPPFSAKAFFFAEREAVFRFDGQCFVACLPQVPAQVLFGLHACDLTAIAYQDQFFAADPHYQARRGATLLVGIDCRHSCSHGFCTSVDSGPTVRAGSADLVLLPREGGDWLLLTGSPAGAAALLGLALAEADCDWAAERDGNRQRVAREQGDGHWLQAGVAAINAGRVSDATWESLGLRCLVCSGCTTVCPTCSCFAPLERRQPGGAVVQERVWDSCLYEGFQKEASGHNPAALAGQRVQRFWQHKFGEGFREEFGRYGCVGCGRCDQVCPGGIGVHAVMHKVGKPCSS</sequence>
<keyword evidence="3" id="KW-0411">Iron-sulfur</keyword>
<evidence type="ECO:0000256" key="2">
    <source>
        <dbReference type="ARBA" id="ARBA00023004"/>
    </source>
</evidence>
<dbReference type="Pfam" id="PF17179">
    <property type="entry name" value="Fer4_22"/>
    <property type="match status" value="1"/>
</dbReference>
<dbReference type="STRING" id="1392877.SAMN05216221_1462"/>
<gene>
    <name evidence="5" type="ORF">SAMN05216221_1462</name>
</gene>
<dbReference type="PANTHER" id="PTHR40447:SF1">
    <property type="entry name" value="ANAEROBIC SULFITE REDUCTASE SUBUNIT A"/>
    <property type="match status" value="1"/>
</dbReference>
<dbReference type="Proteomes" id="UP000243359">
    <property type="component" value="Chromosome I"/>
</dbReference>
<evidence type="ECO:0000313" key="5">
    <source>
        <dbReference type="EMBL" id="SDS27859.1"/>
    </source>
</evidence>
<evidence type="ECO:0000259" key="4">
    <source>
        <dbReference type="PROSITE" id="PS51379"/>
    </source>
</evidence>
<dbReference type="RefSeq" id="WP_090348314.1">
    <property type="nucleotide sequence ID" value="NZ_LT629751.1"/>
</dbReference>
<dbReference type="AlphaFoldDB" id="A0A1H1QYG9"/>
<dbReference type="InterPro" id="IPR017900">
    <property type="entry name" value="4Fe4S_Fe_S_CS"/>
</dbReference>
<keyword evidence="2" id="KW-0408">Iron</keyword>
<feature type="domain" description="4Fe-4S ferredoxin-type" evidence="4">
    <location>
        <begin position="312"/>
        <end position="340"/>
    </location>
</feature>
<evidence type="ECO:0000256" key="1">
    <source>
        <dbReference type="ARBA" id="ARBA00022723"/>
    </source>
</evidence>
<name>A0A1H1QYG9_9PSED</name>
<dbReference type="EMBL" id="LT629751">
    <property type="protein sequence ID" value="SDS27859.1"/>
    <property type="molecule type" value="Genomic_DNA"/>
</dbReference>
<dbReference type="SUPFAM" id="SSF46548">
    <property type="entry name" value="alpha-helical ferredoxin"/>
    <property type="match status" value="1"/>
</dbReference>
<evidence type="ECO:0000313" key="6">
    <source>
        <dbReference type="Proteomes" id="UP000243359"/>
    </source>
</evidence>
<dbReference type="InterPro" id="IPR017896">
    <property type="entry name" value="4Fe4S_Fe-S-bd"/>
</dbReference>
<evidence type="ECO:0000256" key="3">
    <source>
        <dbReference type="ARBA" id="ARBA00023014"/>
    </source>
</evidence>
<dbReference type="PANTHER" id="PTHR40447">
    <property type="entry name" value="ANAEROBIC SULFITE REDUCTASE SUBUNIT A"/>
    <property type="match status" value="1"/>
</dbReference>